<protein>
    <submittedName>
        <fullName evidence="6">Mono/diheme cytochrome c family protein</fullName>
    </submittedName>
</protein>
<dbReference type="InterPro" id="IPR036909">
    <property type="entry name" value="Cyt_c-like_dom_sf"/>
</dbReference>
<dbReference type="AlphaFoldDB" id="A0A7Y9NIA2"/>
<evidence type="ECO:0000313" key="7">
    <source>
        <dbReference type="Proteomes" id="UP000534186"/>
    </source>
</evidence>
<keyword evidence="1 4" id="KW-0349">Heme</keyword>
<dbReference type="InterPro" id="IPR009056">
    <property type="entry name" value="Cyt_c-like_dom"/>
</dbReference>
<dbReference type="EMBL" id="JACCCV010000001">
    <property type="protein sequence ID" value="NYF49794.1"/>
    <property type="molecule type" value="Genomic_DNA"/>
</dbReference>
<dbReference type="PANTHER" id="PTHR35889:SF3">
    <property type="entry name" value="F-BOX DOMAIN-CONTAINING PROTEIN"/>
    <property type="match status" value="1"/>
</dbReference>
<dbReference type="Pfam" id="PF07635">
    <property type="entry name" value="PSCyt1"/>
    <property type="match status" value="1"/>
</dbReference>
<dbReference type="PANTHER" id="PTHR35889">
    <property type="entry name" value="CYCLOINULO-OLIGOSACCHARIDE FRUCTANOTRANSFERASE-RELATED"/>
    <property type="match status" value="1"/>
</dbReference>
<dbReference type="InterPro" id="IPR011429">
    <property type="entry name" value="Cyt_c_Planctomycete-type"/>
</dbReference>
<organism evidence="6 7">
    <name type="scientific">Tunturiibacter lichenicola</name>
    <dbReference type="NCBI Taxonomy" id="2051959"/>
    <lineage>
        <taxon>Bacteria</taxon>
        <taxon>Pseudomonadati</taxon>
        <taxon>Acidobacteriota</taxon>
        <taxon>Terriglobia</taxon>
        <taxon>Terriglobales</taxon>
        <taxon>Acidobacteriaceae</taxon>
        <taxon>Tunturiibacter</taxon>
    </lineage>
</organism>
<evidence type="ECO:0000313" key="6">
    <source>
        <dbReference type="EMBL" id="NYF49794.1"/>
    </source>
</evidence>
<proteinExistence type="predicted"/>
<dbReference type="SUPFAM" id="SSF46626">
    <property type="entry name" value="Cytochrome c"/>
    <property type="match status" value="1"/>
</dbReference>
<comment type="caution">
    <text evidence="6">The sequence shown here is derived from an EMBL/GenBank/DDBJ whole genome shotgun (WGS) entry which is preliminary data.</text>
</comment>
<evidence type="ECO:0000259" key="5">
    <source>
        <dbReference type="PROSITE" id="PS51007"/>
    </source>
</evidence>
<dbReference type="PROSITE" id="PS51007">
    <property type="entry name" value="CYTC"/>
    <property type="match status" value="1"/>
</dbReference>
<evidence type="ECO:0000256" key="4">
    <source>
        <dbReference type="PROSITE-ProRule" id="PRU00433"/>
    </source>
</evidence>
<evidence type="ECO:0000256" key="3">
    <source>
        <dbReference type="ARBA" id="ARBA00023004"/>
    </source>
</evidence>
<dbReference type="Proteomes" id="UP000534186">
    <property type="component" value="Unassembled WGS sequence"/>
</dbReference>
<keyword evidence="3 4" id="KW-0408">Iron</keyword>
<keyword evidence="2 4" id="KW-0479">Metal-binding</keyword>
<name>A0A7Y9NIA2_9BACT</name>
<reference evidence="6 7" key="1">
    <citation type="submission" date="2020-07" db="EMBL/GenBank/DDBJ databases">
        <title>Genomic Encyclopedia of Type Strains, Phase IV (KMG-V): Genome sequencing to study the core and pangenomes of soil and plant-associated prokaryotes.</title>
        <authorList>
            <person name="Whitman W."/>
        </authorList>
    </citation>
    <scope>NUCLEOTIDE SEQUENCE [LARGE SCALE GENOMIC DNA]</scope>
    <source>
        <strain evidence="6 7">M8UP30</strain>
    </source>
</reference>
<gene>
    <name evidence="6" type="ORF">HDF12_000159</name>
</gene>
<accession>A0A7Y9NIA2</accession>
<feature type="domain" description="Cytochrome c" evidence="5">
    <location>
        <begin position="30"/>
        <end position="131"/>
    </location>
</feature>
<dbReference type="GO" id="GO:0046872">
    <property type="term" value="F:metal ion binding"/>
    <property type="evidence" value="ECO:0007669"/>
    <property type="project" value="UniProtKB-KW"/>
</dbReference>
<dbReference type="Gene3D" id="1.10.760.10">
    <property type="entry name" value="Cytochrome c-like domain"/>
    <property type="match status" value="1"/>
</dbReference>
<evidence type="ECO:0000256" key="2">
    <source>
        <dbReference type="ARBA" id="ARBA00022723"/>
    </source>
</evidence>
<evidence type="ECO:0000256" key="1">
    <source>
        <dbReference type="ARBA" id="ARBA00022617"/>
    </source>
</evidence>
<sequence length="139" mass="14905">MKRMSAALGLVTIALLGWGLRVRAVQAAGPDEAAKPEFYTTKVQPILQANCYRCHGGTNHRGGLSIQTRAGMLKGGHEGPVLIPGDPANSLLVRLIRHEGPAKDPMPMPPKQPKLSDADIATVERWVKAGAIMPEDPQQ</sequence>
<dbReference type="GO" id="GO:0020037">
    <property type="term" value="F:heme binding"/>
    <property type="evidence" value="ECO:0007669"/>
    <property type="project" value="InterPro"/>
</dbReference>
<dbReference type="GO" id="GO:0009055">
    <property type="term" value="F:electron transfer activity"/>
    <property type="evidence" value="ECO:0007669"/>
    <property type="project" value="InterPro"/>
</dbReference>